<organism evidence="3 4">
    <name type="scientific">Kineosporia mesophila</name>
    <dbReference type="NCBI Taxonomy" id="566012"/>
    <lineage>
        <taxon>Bacteria</taxon>
        <taxon>Bacillati</taxon>
        <taxon>Actinomycetota</taxon>
        <taxon>Actinomycetes</taxon>
        <taxon>Kineosporiales</taxon>
        <taxon>Kineosporiaceae</taxon>
        <taxon>Kineosporia</taxon>
    </lineage>
</organism>
<dbReference type="InterPro" id="IPR000873">
    <property type="entry name" value="AMP-dep_synth/lig_dom"/>
</dbReference>
<proteinExistence type="predicted"/>
<dbReference type="PANTHER" id="PTHR43767">
    <property type="entry name" value="LONG-CHAIN-FATTY-ACID--COA LIGASE"/>
    <property type="match status" value="1"/>
</dbReference>
<name>A0ABP6Z0Q9_9ACTN</name>
<reference evidence="4" key="1">
    <citation type="journal article" date="2019" name="Int. J. Syst. Evol. Microbiol.">
        <title>The Global Catalogue of Microorganisms (GCM) 10K type strain sequencing project: providing services to taxonomists for standard genome sequencing and annotation.</title>
        <authorList>
            <consortium name="The Broad Institute Genomics Platform"/>
            <consortium name="The Broad Institute Genome Sequencing Center for Infectious Disease"/>
            <person name="Wu L."/>
            <person name="Ma J."/>
        </authorList>
    </citation>
    <scope>NUCLEOTIDE SEQUENCE [LARGE SCALE GENOMIC DNA]</scope>
    <source>
        <strain evidence="4">JCM 16902</strain>
    </source>
</reference>
<keyword evidence="4" id="KW-1185">Reference proteome</keyword>
<dbReference type="Gene3D" id="3.40.50.12780">
    <property type="entry name" value="N-terminal domain of ligase-like"/>
    <property type="match status" value="1"/>
</dbReference>
<evidence type="ECO:0000259" key="1">
    <source>
        <dbReference type="Pfam" id="PF00501"/>
    </source>
</evidence>
<dbReference type="PROSITE" id="PS00455">
    <property type="entry name" value="AMP_BINDING"/>
    <property type="match status" value="1"/>
</dbReference>
<keyword evidence="3" id="KW-0378">Hydrolase</keyword>
<dbReference type="RefSeq" id="WP_231488378.1">
    <property type="nucleotide sequence ID" value="NZ_BAAAZO010000001.1"/>
</dbReference>
<dbReference type="InterPro" id="IPR000073">
    <property type="entry name" value="AB_hydrolase_1"/>
</dbReference>
<dbReference type="EMBL" id="BAAAZO010000001">
    <property type="protein sequence ID" value="GAA3593201.1"/>
    <property type="molecule type" value="Genomic_DNA"/>
</dbReference>
<gene>
    <name evidence="3" type="ORF">GCM10022223_05080</name>
</gene>
<dbReference type="GO" id="GO:0016787">
    <property type="term" value="F:hydrolase activity"/>
    <property type="evidence" value="ECO:0007669"/>
    <property type="project" value="UniProtKB-KW"/>
</dbReference>
<dbReference type="Proteomes" id="UP001501074">
    <property type="component" value="Unassembled WGS sequence"/>
</dbReference>
<dbReference type="Pfam" id="PF00561">
    <property type="entry name" value="Abhydrolase_1"/>
    <property type="match status" value="1"/>
</dbReference>
<dbReference type="InterPro" id="IPR020845">
    <property type="entry name" value="AMP-binding_CS"/>
</dbReference>
<dbReference type="InterPro" id="IPR029058">
    <property type="entry name" value="AB_hydrolase_fold"/>
</dbReference>
<dbReference type="Pfam" id="PF00501">
    <property type="entry name" value="AMP-binding"/>
    <property type="match status" value="1"/>
</dbReference>
<feature type="domain" description="AB hydrolase-1" evidence="2">
    <location>
        <begin position="40"/>
        <end position="281"/>
    </location>
</feature>
<feature type="domain" description="AMP-dependent synthetase/ligase" evidence="1">
    <location>
        <begin position="358"/>
        <end position="727"/>
    </location>
</feature>
<dbReference type="SUPFAM" id="SSF56801">
    <property type="entry name" value="Acetyl-CoA synthetase-like"/>
    <property type="match status" value="1"/>
</dbReference>
<dbReference type="SUPFAM" id="SSF53474">
    <property type="entry name" value="alpha/beta-Hydrolases"/>
    <property type="match status" value="1"/>
</dbReference>
<dbReference type="InterPro" id="IPR050237">
    <property type="entry name" value="ATP-dep_AMP-bd_enzyme"/>
</dbReference>
<protein>
    <submittedName>
        <fullName evidence="3">Alpha/beta fold hydrolase</fullName>
    </submittedName>
</protein>
<dbReference type="Gene3D" id="3.40.50.1820">
    <property type="entry name" value="alpha/beta hydrolase"/>
    <property type="match status" value="1"/>
</dbReference>
<evidence type="ECO:0000313" key="4">
    <source>
        <dbReference type="Proteomes" id="UP001501074"/>
    </source>
</evidence>
<evidence type="ECO:0000259" key="2">
    <source>
        <dbReference type="Pfam" id="PF00561"/>
    </source>
</evidence>
<sequence length="874" mass="92618">MTLKIAEGVDPRWVRSVATAEGTWHVLDNQAVLDREPVGTLLCVHGNPTSSYLWRHVIAELSTGDRPWRVIAMDQLNMGWSSRTGRRRLGQRLDDLGALTDELGIQGPVVTLGHDWGGCISLGWAVNHRAGLAGVALLNTAVHQPPGSALPFLIAAARLPGLRRLVTATTPIFLQGTLAIAHPRLTPQVRAGYLDPYRGASRRGGIDEFVEDIPVNAEHPSWPALQGIVDGLPGLSDRPALMLWGPRDPVFTDLYLRDLRSRLPHAKVHRFEKAGHLVAEDAEVARAVRQWLEDDVEPRLPGSPAVPSHRTTDGLPEVIQRFLPDEARRSLWAPLETRAQDLSPALVEPTGHGSGQIGSWRTTTWMQLSGDVHRVAAGLTASGVKPGDRVALLVPPGADLTVALYACLRIGAVAVIADAGLGLPGLHRAIRGSAVKHVIGIDRGLLAARALRWPGQKISVGIAAGSARAKALGAGLALEDLKKVTLIDLPPAPAENAEAMVIFTSGSTGPAKGVVYTHRQLEGVRDALRSAYKLRTGSENPYDDDRFVAAFAPFALFGPGLGVPSVVPAMDVTAPRTLTASALAQAARALDATVVFASPAALANVLATSSALTADDRSALTGVRLLLSAGAPVPAELLTTLQGLLPQAELHTPYGMTEALLLTDVDLPELVAAGPGNGVLVGRPMPGVEIRISPLDADGRASRTETTAKTAVTGEILVRAPHLKERYDQLWLTQRETSTTDGWHRTGDVGHFDADGRLWVEGRLIHVIRPAGGFVTPYGVEQRIQTVPGVRRAALVGIGRAGAHQLVAVVEAPDAELGVAPLELAAAVRAAAGLELVAVLVTDALKTDIRHNSKIDRDEVGRRAAALLAGSRSS</sequence>
<evidence type="ECO:0000313" key="3">
    <source>
        <dbReference type="EMBL" id="GAA3593201.1"/>
    </source>
</evidence>
<dbReference type="PANTHER" id="PTHR43767:SF1">
    <property type="entry name" value="NONRIBOSOMAL PEPTIDE SYNTHASE PES1 (EUROFUNG)-RELATED"/>
    <property type="match status" value="1"/>
</dbReference>
<comment type="caution">
    <text evidence="3">The sequence shown here is derived from an EMBL/GenBank/DDBJ whole genome shotgun (WGS) entry which is preliminary data.</text>
</comment>
<dbReference type="InterPro" id="IPR042099">
    <property type="entry name" value="ANL_N_sf"/>
</dbReference>
<accession>A0ABP6Z0Q9</accession>